<reference evidence="1 2" key="1">
    <citation type="submission" date="2020-12" db="EMBL/GenBank/DDBJ databases">
        <title>Dynamics of Baltic Sea phages driven by environmental changes.</title>
        <authorList>
            <person name="Hoetzinger M."/>
            <person name="Nilsson E."/>
            <person name="Holmfeldt K."/>
        </authorList>
    </citation>
    <scope>NUCLEOTIDE SEQUENCE [LARGE SCALE GENOMIC DNA]</scope>
</reference>
<gene>
    <name evidence="1" type="ORF">immuto26A_75</name>
</gene>
<organism evidence="1 2">
    <name type="scientific">Flavobacterium phage vB_FspM_immuto_2-6A</name>
    <dbReference type="NCBI Taxonomy" id="2801477"/>
    <lineage>
        <taxon>Viruses</taxon>
        <taxon>Duplodnaviria</taxon>
        <taxon>Heunggongvirae</taxon>
        <taxon>Uroviricota</taxon>
        <taxon>Caudoviricetes</taxon>
        <taxon>Immutovirus</taxon>
        <taxon>Immutovirus immuto</taxon>
    </lineage>
</organism>
<evidence type="ECO:0000313" key="1">
    <source>
        <dbReference type="EMBL" id="QQO91754.1"/>
    </source>
</evidence>
<protein>
    <recommendedName>
        <fullName evidence="3">Histone H1</fullName>
    </recommendedName>
</protein>
<keyword evidence="2" id="KW-1185">Reference proteome</keyword>
<evidence type="ECO:0008006" key="3">
    <source>
        <dbReference type="Google" id="ProtNLM"/>
    </source>
</evidence>
<sequence length="57" mass="6488">MNKQELFEKIDGLYQEFVAQHNGTTKKSQASARKAIGEVKKLITEYRKASTEESKAK</sequence>
<dbReference type="Proteomes" id="UP000595566">
    <property type="component" value="Segment"/>
</dbReference>
<dbReference type="EMBL" id="MW353175">
    <property type="protein sequence ID" value="QQO91754.1"/>
    <property type="molecule type" value="Genomic_DNA"/>
</dbReference>
<evidence type="ECO:0000313" key="2">
    <source>
        <dbReference type="Proteomes" id="UP000595566"/>
    </source>
</evidence>
<name>A0A7T8ERW0_9CAUD</name>
<accession>A0A7T8ERW0</accession>
<proteinExistence type="predicted"/>